<dbReference type="PROSITE" id="PS01326">
    <property type="entry name" value="DAP_EPIMERASE"/>
    <property type="match status" value="1"/>
</dbReference>
<feature type="binding site" evidence="9">
    <location>
        <position position="160"/>
    </location>
    <ligand>
        <name>substrate</name>
    </ligand>
</feature>
<dbReference type="Proteomes" id="UP001055804">
    <property type="component" value="Unassembled WGS sequence"/>
</dbReference>
<dbReference type="AlphaFoldDB" id="A0A9J6PFN8"/>
<keyword evidence="12" id="KW-1185">Reference proteome</keyword>
<dbReference type="InterPro" id="IPR018510">
    <property type="entry name" value="DAP_epimerase_AS"/>
</dbReference>
<comment type="function">
    <text evidence="9">Catalyzes the stereoinversion of LL-2,6-diaminopimelate (L,L-DAP) to meso-diaminopimelate (meso-DAP), a precursor of L-lysine and an essential component of the bacterial peptidoglycan.</text>
</comment>
<dbReference type="SUPFAM" id="SSF54506">
    <property type="entry name" value="Diaminopimelate epimerase-like"/>
    <property type="match status" value="2"/>
</dbReference>
<feature type="binding site" evidence="9">
    <location>
        <position position="47"/>
    </location>
    <ligand>
        <name>substrate</name>
    </ligand>
</feature>
<dbReference type="NCBIfam" id="TIGR00652">
    <property type="entry name" value="DapF"/>
    <property type="match status" value="1"/>
</dbReference>
<dbReference type="FunFam" id="3.10.310.10:FF:000004">
    <property type="entry name" value="Diaminopimelate epimerase"/>
    <property type="match status" value="1"/>
</dbReference>
<evidence type="ECO:0000256" key="3">
    <source>
        <dbReference type="ARBA" id="ARBA00013080"/>
    </source>
</evidence>
<evidence type="ECO:0000256" key="6">
    <source>
        <dbReference type="ARBA" id="ARBA00023154"/>
    </source>
</evidence>
<keyword evidence="7 9" id="KW-0413">Isomerase</keyword>
<evidence type="ECO:0000256" key="9">
    <source>
        <dbReference type="HAMAP-Rule" id="MF_00197"/>
    </source>
</evidence>
<gene>
    <name evidence="9 11" type="primary">dapF</name>
    <name evidence="11" type="ORF">NJQ99_09500</name>
</gene>
<dbReference type="PANTHER" id="PTHR31689">
    <property type="entry name" value="DIAMINOPIMELATE EPIMERASE, CHLOROPLASTIC"/>
    <property type="match status" value="1"/>
</dbReference>
<feature type="site" description="Could be important to modulate the pK values of the two catalytic cysteine residues" evidence="9">
    <location>
        <position position="162"/>
    </location>
</feature>
<comment type="caution">
    <text evidence="11">The sequence shown here is derived from an EMBL/GenBank/DDBJ whole genome shotgun (WGS) entry which is preliminary data.</text>
</comment>
<feature type="site" description="Could be important to modulate the pK values of the two catalytic cysteine residues" evidence="9">
    <location>
        <position position="211"/>
    </location>
</feature>
<proteinExistence type="inferred from homology"/>
<dbReference type="GO" id="GO:0005829">
    <property type="term" value="C:cytosol"/>
    <property type="evidence" value="ECO:0007669"/>
    <property type="project" value="TreeGrafter"/>
</dbReference>
<evidence type="ECO:0000256" key="5">
    <source>
        <dbReference type="ARBA" id="ARBA00022605"/>
    </source>
</evidence>
<dbReference type="InterPro" id="IPR001653">
    <property type="entry name" value="DAP_epimerase_DapF"/>
</dbReference>
<feature type="active site" evidence="10">
    <location>
        <position position="74"/>
    </location>
</feature>
<dbReference type="PANTHER" id="PTHR31689:SF0">
    <property type="entry name" value="DIAMINOPIMELATE EPIMERASE"/>
    <property type="match status" value="1"/>
</dbReference>
<feature type="binding site" evidence="9">
    <location>
        <begin position="221"/>
        <end position="222"/>
    </location>
    <ligand>
        <name>substrate</name>
    </ligand>
</feature>
<evidence type="ECO:0000256" key="7">
    <source>
        <dbReference type="ARBA" id="ARBA00023235"/>
    </source>
</evidence>
<evidence type="ECO:0000256" key="8">
    <source>
        <dbReference type="ARBA" id="ARBA00051712"/>
    </source>
</evidence>
<keyword evidence="4 9" id="KW-0963">Cytoplasm</keyword>
<evidence type="ECO:0000256" key="1">
    <source>
        <dbReference type="ARBA" id="ARBA00005196"/>
    </source>
</evidence>
<feature type="active site" description="Proton acceptor" evidence="9">
    <location>
        <position position="220"/>
    </location>
</feature>
<dbReference type="GO" id="GO:0009089">
    <property type="term" value="P:lysine biosynthetic process via diaminopimelate"/>
    <property type="evidence" value="ECO:0007669"/>
    <property type="project" value="UniProtKB-UniRule"/>
</dbReference>
<dbReference type="HAMAP" id="MF_00197">
    <property type="entry name" value="DAP_epimerase"/>
    <property type="match status" value="1"/>
</dbReference>
<comment type="subcellular location">
    <subcellularLocation>
        <location evidence="9">Cytoplasm</location>
    </subcellularLocation>
</comment>
<comment type="pathway">
    <text evidence="1 9">Amino-acid biosynthesis; L-lysine biosynthesis via DAP pathway; DL-2,6-diaminopimelate from LL-2,6-diaminopimelate: step 1/1.</text>
</comment>
<keyword evidence="6 9" id="KW-0457">Lysine biosynthesis</keyword>
<feature type="binding site" evidence="9">
    <location>
        <position position="14"/>
    </location>
    <ligand>
        <name>substrate</name>
    </ligand>
</feature>
<feature type="binding site" evidence="9">
    <location>
        <begin position="211"/>
        <end position="212"/>
    </location>
    <ligand>
        <name>substrate</name>
    </ligand>
</feature>
<dbReference type="GO" id="GO:0008837">
    <property type="term" value="F:diaminopimelate epimerase activity"/>
    <property type="evidence" value="ECO:0007669"/>
    <property type="project" value="UniProtKB-UniRule"/>
</dbReference>
<feature type="active site" description="Proton donor" evidence="9">
    <location>
        <position position="74"/>
    </location>
</feature>
<protein>
    <recommendedName>
        <fullName evidence="3 9">Diaminopimelate epimerase</fullName>
        <shortName evidence="9">DAP epimerase</shortName>
        <ecNumber evidence="3 9">5.1.1.7</ecNumber>
    </recommendedName>
    <alternativeName>
        <fullName evidence="9">PLP-independent amino acid racemase</fullName>
    </alternativeName>
</protein>
<dbReference type="EMBL" id="JAMZFT010000002">
    <property type="protein sequence ID" value="MCP1336640.1"/>
    <property type="molecule type" value="Genomic_DNA"/>
</dbReference>
<feature type="binding site" evidence="9">
    <location>
        <position position="193"/>
    </location>
    <ligand>
        <name>substrate</name>
    </ligand>
</feature>
<dbReference type="Pfam" id="PF01678">
    <property type="entry name" value="DAP_epimerase"/>
    <property type="match status" value="2"/>
</dbReference>
<dbReference type="Gene3D" id="3.10.310.10">
    <property type="entry name" value="Diaminopimelate Epimerase, Chain A, domain 1"/>
    <property type="match status" value="2"/>
</dbReference>
<evidence type="ECO:0000313" key="11">
    <source>
        <dbReference type="EMBL" id="MCP1336640.1"/>
    </source>
</evidence>
<sequence>MTGLGFVKAHGLGNDFVVIDRRETPCPVTPALARAIADRHRGVGFDQLITVDRHPQVAATVTFWNSDGSESGACGNGTRCVAGLLMTELETDAVTLKTERGLLVCRDAGEGQITVDMLEPRLEWDQIPLAERMDTRGIDLKLGPIDAPTLHSPGCVNMGNPHAVFFVDDVAAHDIARAGPFLENHFLFPERANIGFAQVRDPGRIRLRVWERGAGLTLACGSGACAAVVAGVRKQLLDRTVEVEVDGGTLTVTWRESDGHVLMTGPWSRVFDAEFDADWLAAVRAEAEAGGPGQAA</sequence>
<organism evidence="11 12">
    <name type="scientific">Futiania mangrovi</name>
    <dbReference type="NCBI Taxonomy" id="2959716"/>
    <lineage>
        <taxon>Bacteria</taxon>
        <taxon>Pseudomonadati</taxon>
        <taxon>Pseudomonadota</taxon>
        <taxon>Alphaproteobacteria</taxon>
        <taxon>Futianiales</taxon>
        <taxon>Futianiaceae</taxon>
        <taxon>Futiania</taxon>
    </lineage>
</organism>
<name>A0A9J6PFN8_9PROT</name>
<dbReference type="EC" id="5.1.1.7" evidence="3 9"/>
<evidence type="ECO:0000256" key="2">
    <source>
        <dbReference type="ARBA" id="ARBA00010219"/>
    </source>
</evidence>
<feature type="binding site" evidence="9">
    <location>
        <position position="65"/>
    </location>
    <ligand>
        <name>substrate</name>
    </ligand>
</feature>
<keyword evidence="5 9" id="KW-0028">Amino-acid biosynthesis</keyword>
<evidence type="ECO:0000256" key="10">
    <source>
        <dbReference type="PROSITE-ProRule" id="PRU10125"/>
    </source>
</evidence>
<comment type="catalytic activity">
    <reaction evidence="8 9">
        <text>(2S,6S)-2,6-diaminopimelate = meso-2,6-diaminopimelate</text>
        <dbReference type="Rhea" id="RHEA:15393"/>
        <dbReference type="ChEBI" id="CHEBI:57609"/>
        <dbReference type="ChEBI" id="CHEBI:57791"/>
        <dbReference type="EC" id="5.1.1.7"/>
    </reaction>
</comment>
<dbReference type="RefSeq" id="WP_269332592.1">
    <property type="nucleotide sequence ID" value="NZ_JAMZFT010000002.1"/>
</dbReference>
<feature type="binding site" evidence="9">
    <location>
        <begin position="75"/>
        <end position="76"/>
    </location>
    <ligand>
        <name>substrate</name>
    </ligand>
</feature>
<accession>A0A9J6PFN8</accession>
<comment type="similarity">
    <text evidence="2 9">Belongs to the diaminopimelate epimerase family.</text>
</comment>
<evidence type="ECO:0000313" key="12">
    <source>
        <dbReference type="Proteomes" id="UP001055804"/>
    </source>
</evidence>
<comment type="subunit">
    <text evidence="9">Homodimer.</text>
</comment>
<reference evidence="11" key="1">
    <citation type="submission" date="2022-06" db="EMBL/GenBank/DDBJ databases">
        <title>Isolation and Genomics of Futiania mangrovii gen. nov., sp. nov., a Rare and Metabolically-versatile member in the Class Alphaproteobacteria.</title>
        <authorList>
            <person name="Liu L."/>
            <person name="Huang W.-C."/>
            <person name="Pan J."/>
            <person name="Li J."/>
            <person name="Huang Y."/>
            <person name="Du H."/>
            <person name="Liu Y."/>
            <person name="Li M."/>
        </authorList>
    </citation>
    <scope>NUCLEOTIDE SEQUENCE</scope>
    <source>
        <strain evidence="11">FT118</strain>
    </source>
</reference>
<evidence type="ECO:0000256" key="4">
    <source>
        <dbReference type="ARBA" id="ARBA00022490"/>
    </source>
</evidence>